<evidence type="ECO:0000313" key="9">
    <source>
        <dbReference type="Proteomes" id="UP000015354"/>
    </source>
</evidence>
<dbReference type="InterPro" id="IPR006802">
    <property type="entry name" value="Radial_spoke"/>
</dbReference>
<reference evidence="7 9" key="1">
    <citation type="journal article" date="2013" name="PLoS ONE">
        <title>Predicting the Proteins of Angomonas deanei, Strigomonas culicis and Their Respective Endosymbionts Reveals New Aspects of the Trypanosomatidae Family.</title>
        <authorList>
            <person name="Motta M.C."/>
            <person name="Martins A.C."/>
            <person name="de Souza S.S."/>
            <person name="Catta-Preta C.M."/>
            <person name="Silva R."/>
            <person name="Klein C.C."/>
            <person name="de Almeida L.G."/>
            <person name="de Lima Cunha O."/>
            <person name="Ciapina L.P."/>
            <person name="Brocchi M."/>
            <person name="Colabardini A.C."/>
            <person name="de Araujo Lima B."/>
            <person name="Machado C.R."/>
            <person name="de Almeida Soares C.M."/>
            <person name="Probst C.M."/>
            <person name="de Menezes C.B."/>
            <person name="Thompson C.E."/>
            <person name="Bartholomeu D.C."/>
            <person name="Gradia D.F."/>
            <person name="Pavoni D.P."/>
            <person name="Grisard E.C."/>
            <person name="Fantinatti-Garboggini F."/>
            <person name="Marchini F.K."/>
            <person name="Rodrigues-Luiz G.F."/>
            <person name="Wagner G."/>
            <person name="Goldman G.H."/>
            <person name="Fietto J.L."/>
            <person name="Elias M.C."/>
            <person name="Goldman M.H."/>
            <person name="Sagot M.F."/>
            <person name="Pereira M."/>
            <person name="Stoco P.H."/>
            <person name="de Mendonca-Neto R.P."/>
            <person name="Teixeira S.M."/>
            <person name="Maciel T.E."/>
            <person name="de Oliveira Mendes T.A."/>
            <person name="Urmenyi T.P."/>
            <person name="de Souza W."/>
            <person name="Schenkman S."/>
            <person name="de Vasconcelos A.T."/>
        </authorList>
    </citation>
    <scope>NUCLEOTIDE SEQUENCE [LARGE SCALE GENOMIC DNA]</scope>
</reference>
<evidence type="ECO:0000256" key="6">
    <source>
        <dbReference type="SAM" id="MobiDB-lite"/>
    </source>
</evidence>
<evidence type="ECO:0000256" key="1">
    <source>
        <dbReference type="ARBA" id="ARBA00004430"/>
    </source>
</evidence>
<feature type="compositionally biased region" description="Acidic residues" evidence="6">
    <location>
        <begin position="547"/>
        <end position="557"/>
    </location>
</feature>
<dbReference type="PANTHER" id="PTHR13159:SF5">
    <property type="entry name" value="RADIAL SPOKE PROTEIN-LIKE, PUTATIVE-RELATED"/>
    <property type="match status" value="1"/>
</dbReference>
<evidence type="ECO:0000256" key="4">
    <source>
        <dbReference type="ARBA" id="ARBA00023212"/>
    </source>
</evidence>
<evidence type="ECO:0000313" key="8">
    <source>
        <dbReference type="EMBL" id="EPY30048.1"/>
    </source>
</evidence>
<keyword evidence="9" id="KW-1185">Reference proteome</keyword>
<dbReference type="Pfam" id="PF04712">
    <property type="entry name" value="Radial_spoke"/>
    <property type="match status" value="1"/>
</dbReference>
<dbReference type="OrthoDB" id="272202at2759"/>
<keyword evidence="7" id="KW-0282">Flagellum</keyword>
<evidence type="ECO:0000256" key="5">
    <source>
        <dbReference type="ARBA" id="ARBA00023273"/>
    </source>
</evidence>
<keyword evidence="2" id="KW-0963">Cytoplasm</keyword>
<organism evidence="7 9">
    <name type="scientific">Strigomonas culicis</name>
    <dbReference type="NCBI Taxonomy" id="28005"/>
    <lineage>
        <taxon>Eukaryota</taxon>
        <taxon>Discoba</taxon>
        <taxon>Euglenozoa</taxon>
        <taxon>Kinetoplastea</taxon>
        <taxon>Metakinetoplastina</taxon>
        <taxon>Trypanosomatida</taxon>
        <taxon>Trypanosomatidae</taxon>
        <taxon>Strigomonadinae</taxon>
        <taxon>Strigomonas</taxon>
    </lineage>
</organism>
<sequence length="557" mass="61071">MAAKVDENAIRSSALWNHMTAVLSQVVSERPEGILDALAPTSNYVLTGKALPPRVGRLYTDAVPMARSDVPADSVVDMTWATGFRQTAAPPRPRRVPQNGEEEEDEEPPVPGTIAEPPVEELPAELKDVVAEQRVLNTVGTGVPPEESYRLLVGLQSLARTEPVATVRLWGKVMGSRADYYIAEARLDANRAPEEEEPMEDEEEEGVPVSQIADVLASYMVKPHHATPREEAGKGLNELLYYAASTQNPTVWTRLPDVTPQQVVTARIVRCGFTGDLDARVLSHPKFPGQERHYLRAQIARINCATLVAPRDMYTADGALPDEEEDENGNPLPPPTEVPAYSSVPPLQPQEEPDPEDAEAVAPVKAWFTGYPDDELLQGKYWVHTAPTLLRCGRVTQPADQPPVDAEGAEPDEAVERAELIHPFLCDISRDATLAFPGHSRRNLPAWVFRRAFHNESSPTSTYVARSLVWPGAVTAAVTTRGRPGANCTMFYCGNGLKSTQGQHYTPVLPPRRLVEYAEGGLVLNVDSTVDEELAYAPLPARPRGGEEEDEENENED</sequence>
<comment type="caution">
    <text evidence="7">The sequence shown here is derived from an EMBL/GenBank/DDBJ whole genome shotgun (WGS) entry which is preliminary data.</text>
</comment>
<comment type="subcellular location">
    <subcellularLocation>
        <location evidence="1">Cytoplasm</location>
        <location evidence="1">Cytoskeleton</location>
        <location evidence="1">Cilium axoneme</location>
    </subcellularLocation>
</comment>
<name>S9U5Z2_9TRYP</name>
<dbReference type="Proteomes" id="UP000015354">
    <property type="component" value="Unassembled WGS sequence"/>
</dbReference>
<feature type="region of interest" description="Disordered" evidence="6">
    <location>
        <begin position="534"/>
        <end position="557"/>
    </location>
</feature>
<dbReference type="GO" id="GO:0035082">
    <property type="term" value="P:axoneme assembly"/>
    <property type="evidence" value="ECO:0007669"/>
    <property type="project" value="TreeGrafter"/>
</dbReference>
<reference evidence="7" key="2">
    <citation type="submission" date="2013-03" db="EMBL/GenBank/DDBJ databases">
        <authorList>
            <person name="Motta M.C.M."/>
            <person name="Martins A.C.A."/>
            <person name="Preta C.M.C.C."/>
            <person name="Silva R."/>
            <person name="de Souza S.S."/>
            <person name="Klein C.C."/>
            <person name="de Almeida L.G.P."/>
            <person name="Cunha O.L."/>
            <person name="Colabardini A.C."/>
            <person name="Lima B.A."/>
            <person name="Machado C.R."/>
            <person name="Soares C.M.A."/>
            <person name="de Menezes C.B.A."/>
            <person name="Bartolomeu D.C."/>
            <person name="Grisard E.C."/>
            <person name="Fantinatti-Garboggini F."/>
            <person name="Rodrigues-Luiz G.F."/>
            <person name="Wagner G."/>
            <person name="Goldman G.H."/>
            <person name="Fietto J.L.R."/>
            <person name="Ciapina L.P."/>
            <person name="Brocchi M."/>
            <person name="Elias M.C."/>
            <person name="Goldman M.H.S."/>
            <person name="Sagot M.-F."/>
            <person name="Pereira M."/>
            <person name="Stoco P.H."/>
            <person name="Teixeira S.M.R."/>
            <person name="de Mendonca-Neto R.P."/>
            <person name="Maciel T.E.F."/>
            <person name="Mendes T.A.O."/>
            <person name="Urmenyi T.P."/>
            <person name="Teixeira M.M.G."/>
            <person name="de Camargo E.F.P."/>
            <person name="de Sousa W."/>
            <person name="Schenkman S."/>
            <person name="de Vasconcelos A.T.R."/>
        </authorList>
    </citation>
    <scope>NUCLEOTIDE SEQUENCE</scope>
</reference>
<proteinExistence type="predicted"/>
<feature type="region of interest" description="Disordered" evidence="6">
    <location>
        <begin position="318"/>
        <end position="358"/>
    </location>
</feature>
<evidence type="ECO:0000313" key="7">
    <source>
        <dbReference type="EMBL" id="EPY24144.1"/>
    </source>
</evidence>
<gene>
    <name evidence="8" type="ORF">STCU_04262</name>
    <name evidence="7" type="ORF">STCU_07320</name>
</gene>
<protein>
    <submittedName>
        <fullName evidence="7">Flagellar radial spoke protein</fullName>
    </submittedName>
</protein>
<keyword evidence="4" id="KW-0206">Cytoskeleton</keyword>
<dbReference type="AlphaFoldDB" id="S9U5Z2"/>
<evidence type="ECO:0000256" key="3">
    <source>
        <dbReference type="ARBA" id="ARBA00023069"/>
    </source>
</evidence>
<keyword evidence="5" id="KW-0966">Cell projection</keyword>
<dbReference type="GO" id="GO:0060294">
    <property type="term" value="P:cilium movement involved in cell motility"/>
    <property type="evidence" value="ECO:0007669"/>
    <property type="project" value="InterPro"/>
</dbReference>
<accession>S9U5Z2</accession>
<evidence type="ECO:0000256" key="2">
    <source>
        <dbReference type="ARBA" id="ARBA00022490"/>
    </source>
</evidence>
<dbReference type="GO" id="GO:0001534">
    <property type="term" value="C:radial spoke"/>
    <property type="evidence" value="ECO:0007669"/>
    <property type="project" value="InterPro"/>
</dbReference>
<dbReference type="EMBL" id="ATMH01007320">
    <property type="protein sequence ID" value="EPY24144.1"/>
    <property type="molecule type" value="Genomic_DNA"/>
</dbReference>
<dbReference type="PANTHER" id="PTHR13159">
    <property type="entry name" value="RADIAL SPOKEHEAD-RELATED"/>
    <property type="match status" value="1"/>
</dbReference>
<dbReference type="EMBL" id="ATMH01004262">
    <property type="protein sequence ID" value="EPY30048.1"/>
    <property type="molecule type" value="Genomic_DNA"/>
</dbReference>
<keyword evidence="3" id="KW-0969">Cilium</keyword>
<feature type="region of interest" description="Disordered" evidence="6">
    <location>
        <begin position="83"/>
        <end position="116"/>
    </location>
</feature>